<dbReference type="KEGG" id="foc:127749002"/>
<feature type="compositionally biased region" description="Low complexity" evidence="1">
    <location>
        <begin position="165"/>
        <end position="200"/>
    </location>
</feature>
<dbReference type="AlphaFoldDB" id="A0A9C6WWS6"/>
<evidence type="ECO:0000313" key="2">
    <source>
        <dbReference type="Proteomes" id="UP000504606"/>
    </source>
</evidence>
<gene>
    <name evidence="3" type="primary">LOC127749002</name>
</gene>
<protein>
    <submittedName>
        <fullName evidence="3">Homeobox protein Nkx-6.1-like</fullName>
    </submittedName>
</protein>
<reference evidence="3" key="1">
    <citation type="submission" date="2025-08" db="UniProtKB">
        <authorList>
            <consortium name="RefSeq"/>
        </authorList>
    </citation>
    <scope>IDENTIFICATION</scope>
    <source>
        <tissue evidence="3">Whole organism</tissue>
    </source>
</reference>
<name>A0A9C6WWS6_FRAOC</name>
<accession>A0A9C6WWS6</accession>
<dbReference type="GeneID" id="127749002"/>
<sequence length="232" mass="23001">MEAVGVAGASHLYHFGHHNYAPGGPKIPATAPVADWMHEVPVGLFTVGRAVTELRTTPPALRAMGALGALGALSSPTNTAPAATLYRSPPPSAPPADDHELPTSPTRTSATTSARRPALPLGADMAGGDARVADGRESSASSSRESSSPAVEPPRDTPKDPHMFLAPSLRSALSSSSSSNTALELRSRLGSAGQDAAAAMAGGGGGLQRGPGAGAPGDAGGLDAAGSATSRF</sequence>
<keyword evidence="2" id="KW-1185">Reference proteome</keyword>
<organism evidence="2 3">
    <name type="scientific">Frankliniella occidentalis</name>
    <name type="common">Western flower thrips</name>
    <name type="synonym">Euthrips occidentalis</name>
    <dbReference type="NCBI Taxonomy" id="133901"/>
    <lineage>
        <taxon>Eukaryota</taxon>
        <taxon>Metazoa</taxon>
        <taxon>Ecdysozoa</taxon>
        <taxon>Arthropoda</taxon>
        <taxon>Hexapoda</taxon>
        <taxon>Insecta</taxon>
        <taxon>Pterygota</taxon>
        <taxon>Neoptera</taxon>
        <taxon>Paraneoptera</taxon>
        <taxon>Thysanoptera</taxon>
        <taxon>Terebrantia</taxon>
        <taxon>Thripoidea</taxon>
        <taxon>Thripidae</taxon>
        <taxon>Frankliniella</taxon>
    </lineage>
</organism>
<feature type="region of interest" description="Disordered" evidence="1">
    <location>
        <begin position="80"/>
        <end position="232"/>
    </location>
</feature>
<evidence type="ECO:0000313" key="3">
    <source>
        <dbReference type="RefSeq" id="XP_052121250.1"/>
    </source>
</evidence>
<feature type="compositionally biased region" description="Gly residues" evidence="1">
    <location>
        <begin position="201"/>
        <end position="220"/>
    </location>
</feature>
<dbReference type="RefSeq" id="XP_052121250.1">
    <property type="nucleotide sequence ID" value="XM_052265290.1"/>
</dbReference>
<dbReference type="Proteomes" id="UP000504606">
    <property type="component" value="Unplaced"/>
</dbReference>
<feature type="compositionally biased region" description="Low complexity" evidence="1">
    <location>
        <begin position="102"/>
        <end position="118"/>
    </location>
</feature>
<feature type="compositionally biased region" description="Basic and acidic residues" evidence="1">
    <location>
        <begin position="153"/>
        <end position="162"/>
    </location>
</feature>
<proteinExistence type="predicted"/>
<evidence type="ECO:0000256" key="1">
    <source>
        <dbReference type="SAM" id="MobiDB-lite"/>
    </source>
</evidence>
<feature type="compositionally biased region" description="Low complexity" evidence="1">
    <location>
        <begin position="138"/>
        <end position="150"/>
    </location>
</feature>